<keyword evidence="2" id="KW-1185">Reference proteome</keyword>
<evidence type="ECO:0000313" key="2">
    <source>
        <dbReference type="Proteomes" id="UP001500449"/>
    </source>
</evidence>
<dbReference type="CDD" id="cd03801">
    <property type="entry name" value="GT4_PimA-like"/>
    <property type="match status" value="1"/>
</dbReference>
<dbReference type="PANTHER" id="PTHR12526">
    <property type="entry name" value="GLYCOSYLTRANSFERASE"/>
    <property type="match status" value="1"/>
</dbReference>
<organism evidence="1 2">
    <name type="scientific">Pseudonocardia ailaonensis</name>
    <dbReference type="NCBI Taxonomy" id="367279"/>
    <lineage>
        <taxon>Bacteria</taxon>
        <taxon>Bacillati</taxon>
        <taxon>Actinomycetota</taxon>
        <taxon>Actinomycetes</taxon>
        <taxon>Pseudonocardiales</taxon>
        <taxon>Pseudonocardiaceae</taxon>
        <taxon>Pseudonocardia</taxon>
    </lineage>
</organism>
<dbReference type="Pfam" id="PF13692">
    <property type="entry name" value="Glyco_trans_1_4"/>
    <property type="match status" value="1"/>
</dbReference>
<dbReference type="Proteomes" id="UP001500449">
    <property type="component" value="Unassembled WGS sequence"/>
</dbReference>
<comment type="caution">
    <text evidence="1">The sequence shown here is derived from an EMBL/GenBank/DDBJ whole genome shotgun (WGS) entry which is preliminary data.</text>
</comment>
<accession>A0ABN2MS68</accession>
<reference evidence="1 2" key="1">
    <citation type="journal article" date="2019" name="Int. J. Syst. Evol. Microbiol.">
        <title>The Global Catalogue of Microorganisms (GCM) 10K type strain sequencing project: providing services to taxonomists for standard genome sequencing and annotation.</title>
        <authorList>
            <consortium name="The Broad Institute Genomics Platform"/>
            <consortium name="The Broad Institute Genome Sequencing Center for Infectious Disease"/>
            <person name="Wu L."/>
            <person name="Ma J."/>
        </authorList>
    </citation>
    <scope>NUCLEOTIDE SEQUENCE [LARGE SCALE GENOMIC DNA]</scope>
    <source>
        <strain evidence="1 2">JCM 16009</strain>
    </source>
</reference>
<sequence>MRRGKGQDLLLDAVAELPEDLALTVVLTGDGPLRPWLEARVGREEGLAERVVFRHSADPAALLPAADLQLHVTRADTMPAVVAHGLAAGIPAVVSRVGGLPEIVTRETGRLVPLDPSAIAEGIVELAGDAGLRERLGRAARARFLERFEAGGWAVRLREVYDGVVDHDGAGTTAL</sequence>
<evidence type="ECO:0008006" key="3">
    <source>
        <dbReference type="Google" id="ProtNLM"/>
    </source>
</evidence>
<protein>
    <recommendedName>
        <fullName evidence="3">Glycosyl transferase family 1 domain-containing protein</fullName>
    </recommendedName>
</protein>
<gene>
    <name evidence="1" type="ORF">GCM10009836_14160</name>
</gene>
<dbReference type="RefSeq" id="WP_344413693.1">
    <property type="nucleotide sequence ID" value="NZ_BAAAQK010000004.1"/>
</dbReference>
<dbReference type="SUPFAM" id="SSF53756">
    <property type="entry name" value="UDP-Glycosyltransferase/glycogen phosphorylase"/>
    <property type="match status" value="1"/>
</dbReference>
<dbReference type="Gene3D" id="3.40.50.2000">
    <property type="entry name" value="Glycogen Phosphorylase B"/>
    <property type="match status" value="2"/>
</dbReference>
<dbReference type="EMBL" id="BAAAQK010000004">
    <property type="protein sequence ID" value="GAA1836786.1"/>
    <property type="molecule type" value="Genomic_DNA"/>
</dbReference>
<evidence type="ECO:0000313" key="1">
    <source>
        <dbReference type="EMBL" id="GAA1836786.1"/>
    </source>
</evidence>
<proteinExistence type="predicted"/>
<name>A0ABN2MS68_9PSEU</name>